<evidence type="ECO:0000259" key="2">
    <source>
        <dbReference type="Pfam" id="PF07944"/>
    </source>
</evidence>
<dbReference type="PANTHER" id="PTHR31151:SF0">
    <property type="entry name" value="PROLINE-TRNA LIGASE (DUF1680)"/>
    <property type="match status" value="1"/>
</dbReference>
<organism evidence="4 5">
    <name type="scientific">Candidatus Sulfuritelmatomonas gaucii</name>
    <dbReference type="NCBI Taxonomy" id="2043161"/>
    <lineage>
        <taxon>Bacteria</taxon>
        <taxon>Pseudomonadati</taxon>
        <taxon>Acidobacteriota</taxon>
        <taxon>Terriglobia</taxon>
        <taxon>Terriglobales</taxon>
        <taxon>Acidobacteriaceae</taxon>
        <taxon>Candidatus Sulfuritelmatomonas</taxon>
    </lineage>
</organism>
<dbReference type="InterPro" id="IPR008928">
    <property type="entry name" value="6-hairpin_glycosidase_sf"/>
</dbReference>
<reference evidence="5" key="1">
    <citation type="submission" date="2018-02" db="EMBL/GenBank/DDBJ databases">
        <authorList>
            <person name="Hausmann B."/>
        </authorList>
    </citation>
    <scope>NUCLEOTIDE SEQUENCE [LARGE SCALE GENOMIC DNA]</scope>
    <source>
        <strain evidence="5">Peat soil MAG SbA5</strain>
    </source>
</reference>
<evidence type="ECO:0000313" key="4">
    <source>
        <dbReference type="EMBL" id="SPE23675.1"/>
    </source>
</evidence>
<dbReference type="SUPFAM" id="SSF48208">
    <property type="entry name" value="Six-hairpin glycosidases"/>
    <property type="match status" value="1"/>
</dbReference>
<dbReference type="PANTHER" id="PTHR31151">
    <property type="entry name" value="PROLINE-TRNA LIGASE (DUF1680)"/>
    <property type="match status" value="1"/>
</dbReference>
<gene>
    <name evidence="4" type="ORF">SBA5_400087</name>
</gene>
<proteinExistence type="predicted"/>
<dbReference type="OrthoDB" id="9757939at2"/>
<dbReference type="Pfam" id="PF07944">
    <property type="entry name" value="Beta-AFase-like_GH127_cat"/>
    <property type="match status" value="1"/>
</dbReference>
<dbReference type="Proteomes" id="UP000239735">
    <property type="component" value="Unassembled WGS sequence"/>
</dbReference>
<dbReference type="InterPro" id="IPR012878">
    <property type="entry name" value="Beta-AFase-like_GH127_cat"/>
</dbReference>
<evidence type="ECO:0000313" key="5">
    <source>
        <dbReference type="Proteomes" id="UP000239735"/>
    </source>
</evidence>
<dbReference type="PROSITE" id="PS51318">
    <property type="entry name" value="TAT"/>
    <property type="match status" value="1"/>
</dbReference>
<accession>A0A2N9LKU8</accession>
<sequence>MGKVSRREFAKSVAAVPVGLAAASALLNSAGEDALGQAAATQPGVAPPAAATPSPAPMSEAQADRVFQLDGPAPFAATLEFTHNEMRPKLEAFALNEVTLEAGPLQQARDWNRGYLMRLPNDRLLHNFRVNAGLPSTAKPLGGWEAPTCELRGHFVGHYLSACAILYAATGDDAVKAKADELVAGLAECQSKLNQNGYLCAFPTEFFDRLDKRVNVWAPFYTLHKIMAGLMEVRTHTANEQALDVVTKMAGWVDAWTASKSEEHMQDILNTEYGGMNEVLYNLAAETGDDRWAHAGDRFTKKIFFTPLALRHDALKGQHMNTHVPQVIGAARRYELSSDFRFRDVSQFFFETVAEARTYATGGSSNNEHWLTDPDHLTAEMNVSSHHQECCCAYNMMKLARHLYGWSGDSWLMDYYERNLVNHRLGAIEPETGHTTYFLSLSPGAWKTTCTEDDSFWCCTGTGLEEFTKLNDTIYFHDDDSLYVNLYFASTVDWKSRGVRVKQETSFPESNHTALSIEETPAEPWTLRLRIPAWTSTANSAAINGQRLEAAGTPGSYLTLTRAWKAGDRVELTMPMRVTAEALSDGTTQQAFLYGPLVLAGQFPKQGLPEELEHRQGPQIQQAPAVDVPALKASGAEAGDWIQAVAGESLTFHATGQQSDVTLKPLNQSWQRFAVYWTVA</sequence>
<evidence type="ECO:0000256" key="1">
    <source>
        <dbReference type="SAM" id="MobiDB-lite"/>
    </source>
</evidence>
<feature type="domain" description="Non-reducing end beta-L-arabinofuranosidase-like GH127 middle" evidence="3">
    <location>
        <begin position="482"/>
        <end position="576"/>
    </location>
</feature>
<feature type="compositionally biased region" description="Low complexity" evidence="1">
    <location>
        <begin position="38"/>
        <end position="53"/>
    </location>
</feature>
<dbReference type="Pfam" id="PF20736">
    <property type="entry name" value="Glyco_hydro127M"/>
    <property type="match status" value="1"/>
</dbReference>
<dbReference type="InterPro" id="IPR006311">
    <property type="entry name" value="TAT_signal"/>
</dbReference>
<name>A0A2N9LKU8_9BACT</name>
<dbReference type="EMBL" id="OKRB01000098">
    <property type="protein sequence ID" value="SPE23675.1"/>
    <property type="molecule type" value="Genomic_DNA"/>
</dbReference>
<evidence type="ECO:0000259" key="3">
    <source>
        <dbReference type="Pfam" id="PF20736"/>
    </source>
</evidence>
<dbReference type="InterPro" id="IPR049046">
    <property type="entry name" value="Beta-AFase-like_GH127_middle"/>
</dbReference>
<dbReference type="GO" id="GO:0005975">
    <property type="term" value="P:carbohydrate metabolic process"/>
    <property type="evidence" value="ECO:0007669"/>
    <property type="project" value="InterPro"/>
</dbReference>
<evidence type="ECO:0008006" key="6">
    <source>
        <dbReference type="Google" id="ProtNLM"/>
    </source>
</evidence>
<feature type="domain" description="Non-reducing end beta-L-arabinofuranosidase-like GH127 catalytic" evidence="2">
    <location>
        <begin position="97"/>
        <end position="471"/>
    </location>
</feature>
<dbReference type="AlphaFoldDB" id="A0A2N9LKU8"/>
<protein>
    <recommendedName>
        <fullName evidence="6">Tat pathway signal sequence domain protein</fullName>
    </recommendedName>
</protein>
<feature type="region of interest" description="Disordered" evidence="1">
    <location>
        <begin position="38"/>
        <end position="60"/>
    </location>
</feature>